<evidence type="ECO:0000256" key="3">
    <source>
        <dbReference type="ARBA" id="ARBA00023015"/>
    </source>
</evidence>
<feature type="domain" description="HTH gntR-type" evidence="6">
    <location>
        <begin position="17"/>
        <end position="85"/>
    </location>
</feature>
<dbReference type="Gene3D" id="3.90.1150.10">
    <property type="entry name" value="Aspartate Aminotransferase, domain 1"/>
    <property type="match status" value="1"/>
</dbReference>
<dbReference type="Gene3D" id="3.40.640.10">
    <property type="entry name" value="Type I PLP-dependent aspartate aminotransferase-like (Major domain)"/>
    <property type="match status" value="1"/>
</dbReference>
<dbReference type="InterPro" id="IPR036388">
    <property type="entry name" value="WH-like_DNA-bd_sf"/>
</dbReference>
<dbReference type="PANTHER" id="PTHR46577">
    <property type="entry name" value="HTH-TYPE TRANSCRIPTIONAL REGULATORY PROTEIN GABR"/>
    <property type="match status" value="1"/>
</dbReference>
<dbReference type="InterPro" id="IPR015421">
    <property type="entry name" value="PyrdxlP-dep_Trfase_major"/>
</dbReference>
<dbReference type="InterPro" id="IPR051446">
    <property type="entry name" value="HTH_trans_reg/aminotransferase"/>
</dbReference>
<dbReference type="AlphaFoldDB" id="A0A3D9FI15"/>
<dbReference type="InterPro" id="IPR015424">
    <property type="entry name" value="PyrdxlP-dep_Trfase"/>
</dbReference>
<dbReference type="CDD" id="cd00609">
    <property type="entry name" value="AAT_like"/>
    <property type="match status" value="1"/>
</dbReference>
<dbReference type="SUPFAM" id="SSF53383">
    <property type="entry name" value="PLP-dependent transferases"/>
    <property type="match status" value="1"/>
</dbReference>
<dbReference type="RefSeq" id="WP_245953845.1">
    <property type="nucleotide sequence ID" value="NZ_QRDP01000004.1"/>
</dbReference>
<comment type="similarity">
    <text evidence="1">In the C-terminal section; belongs to the class-I pyridoxal-phosphate-dependent aminotransferase family.</text>
</comment>
<keyword evidence="3" id="KW-0805">Transcription regulation</keyword>
<organism evidence="7 8">
    <name type="scientific">Parasphingopyxis lamellibrachiae</name>
    <dbReference type="NCBI Taxonomy" id="680125"/>
    <lineage>
        <taxon>Bacteria</taxon>
        <taxon>Pseudomonadati</taxon>
        <taxon>Pseudomonadota</taxon>
        <taxon>Alphaproteobacteria</taxon>
        <taxon>Sphingomonadales</taxon>
        <taxon>Sphingomonadaceae</taxon>
        <taxon>Parasphingopyxis</taxon>
    </lineage>
</organism>
<dbReference type="Proteomes" id="UP000256310">
    <property type="component" value="Unassembled WGS sequence"/>
</dbReference>
<evidence type="ECO:0000313" key="7">
    <source>
        <dbReference type="EMBL" id="RED17430.1"/>
    </source>
</evidence>
<evidence type="ECO:0000256" key="4">
    <source>
        <dbReference type="ARBA" id="ARBA00023125"/>
    </source>
</evidence>
<dbReference type="CDD" id="cd07377">
    <property type="entry name" value="WHTH_GntR"/>
    <property type="match status" value="1"/>
</dbReference>
<keyword evidence="2" id="KW-0663">Pyridoxal phosphate</keyword>
<protein>
    <submittedName>
        <fullName evidence="7">GntR family transcriptional regulator</fullName>
    </submittedName>
</protein>
<dbReference type="Gene3D" id="1.10.10.10">
    <property type="entry name" value="Winged helix-like DNA-binding domain superfamily/Winged helix DNA-binding domain"/>
    <property type="match status" value="1"/>
</dbReference>
<dbReference type="GO" id="GO:0003677">
    <property type="term" value="F:DNA binding"/>
    <property type="evidence" value="ECO:0007669"/>
    <property type="project" value="UniProtKB-KW"/>
</dbReference>
<dbReference type="PANTHER" id="PTHR46577:SF1">
    <property type="entry name" value="HTH-TYPE TRANSCRIPTIONAL REGULATORY PROTEIN GABR"/>
    <property type="match status" value="1"/>
</dbReference>
<dbReference type="InterPro" id="IPR036390">
    <property type="entry name" value="WH_DNA-bd_sf"/>
</dbReference>
<gene>
    <name evidence="7" type="ORF">DFR46_2477</name>
</gene>
<dbReference type="InterPro" id="IPR000524">
    <property type="entry name" value="Tscrpt_reg_HTH_GntR"/>
</dbReference>
<keyword evidence="5" id="KW-0804">Transcription</keyword>
<name>A0A3D9FI15_9SPHN</name>
<dbReference type="PROSITE" id="PS50949">
    <property type="entry name" value="HTH_GNTR"/>
    <property type="match status" value="1"/>
</dbReference>
<evidence type="ECO:0000259" key="6">
    <source>
        <dbReference type="PROSITE" id="PS50949"/>
    </source>
</evidence>
<comment type="caution">
    <text evidence="7">The sequence shown here is derived from an EMBL/GenBank/DDBJ whole genome shotgun (WGS) entry which is preliminary data.</text>
</comment>
<dbReference type="InterPro" id="IPR004839">
    <property type="entry name" value="Aminotransferase_I/II_large"/>
</dbReference>
<sequence length="464" mass="49994">MQSAGQKWVPEIATHDGPIYLSISGALAHDIESGRLRPGDRLPPQRDLAETLGVDLGTVTRAYSEARRLGLIDAAGRRGSFVRDGTNPKILAEIAPFDTGMNLPPIPANSSLADRYSAAIQSILQGDAAANRLQYQPSGGAPADRQAGAGWLSEQGMEASEDTVLVVSGAQTGLHAIANSLLEEGETVCCGPSVYPGWLSICRRRKLQIAPLAADEHGIDPESFSRACTTSDIRALYTVPTNDNPTTATLPQDRRERIVAIAREHDVAIIEDAPYCSLATDRLPSFAQLAPERTWHVSSLSKIISPALRIAYLRAPTLREALLLTADAHETTIMPPPLNMAACTQWLLDGSWRELVNEIRTECLARQEIVDGILPPGSYRAARAGYHLWIPVKEGTSPFELVNALQPLGVSAVSGEAFWAQPGIGERAIRLSIGGSLGRDRLERALTMLDAMLHHRAGRASPLV</sequence>
<keyword evidence="4" id="KW-0238">DNA-binding</keyword>
<accession>A0A3D9FI15</accession>
<keyword evidence="8" id="KW-1185">Reference proteome</keyword>
<evidence type="ECO:0000256" key="5">
    <source>
        <dbReference type="ARBA" id="ARBA00023163"/>
    </source>
</evidence>
<evidence type="ECO:0000256" key="2">
    <source>
        <dbReference type="ARBA" id="ARBA00022898"/>
    </source>
</evidence>
<dbReference type="GO" id="GO:0003700">
    <property type="term" value="F:DNA-binding transcription factor activity"/>
    <property type="evidence" value="ECO:0007669"/>
    <property type="project" value="InterPro"/>
</dbReference>
<proteinExistence type="inferred from homology"/>
<dbReference type="SMART" id="SM00345">
    <property type="entry name" value="HTH_GNTR"/>
    <property type="match status" value="1"/>
</dbReference>
<dbReference type="GO" id="GO:0030170">
    <property type="term" value="F:pyridoxal phosphate binding"/>
    <property type="evidence" value="ECO:0007669"/>
    <property type="project" value="InterPro"/>
</dbReference>
<dbReference type="EMBL" id="QRDP01000004">
    <property type="protein sequence ID" value="RED17430.1"/>
    <property type="molecule type" value="Genomic_DNA"/>
</dbReference>
<reference evidence="7 8" key="1">
    <citation type="submission" date="2018-07" db="EMBL/GenBank/DDBJ databases">
        <title>Genomic Encyclopedia of Type Strains, Phase IV (KMG-IV): sequencing the most valuable type-strain genomes for metagenomic binning, comparative biology and taxonomic classification.</title>
        <authorList>
            <person name="Goeker M."/>
        </authorList>
    </citation>
    <scope>NUCLEOTIDE SEQUENCE [LARGE SCALE GENOMIC DNA]</scope>
    <source>
        <strain evidence="7 8">DSM 26725</strain>
    </source>
</reference>
<evidence type="ECO:0000256" key="1">
    <source>
        <dbReference type="ARBA" id="ARBA00005384"/>
    </source>
</evidence>
<evidence type="ECO:0000313" key="8">
    <source>
        <dbReference type="Proteomes" id="UP000256310"/>
    </source>
</evidence>
<dbReference type="SUPFAM" id="SSF46785">
    <property type="entry name" value="Winged helix' DNA-binding domain"/>
    <property type="match status" value="1"/>
</dbReference>
<dbReference type="Pfam" id="PF00392">
    <property type="entry name" value="GntR"/>
    <property type="match status" value="1"/>
</dbReference>
<dbReference type="InterPro" id="IPR015422">
    <property type="entry name" value="PyrdxlP-dep_Trfase_small"/>
</dbReference>
<dbReference type="Pfam" id="PF00155">
    <property type="entry name" value="Aminotran_1_2"/>
    <property type="match status" value="1"/>
</dbReference>